<proteinExistence type="inferred from homology"/>
<evidence type="ECO:0000313" key="13">
    <source>
        <dbReference type="EMBL" id="EKN13027.1"/>
    </source>
</evidence>
<feature type="domain" description="TonB-dependent receptor-like beta-barrel" evidence="11">
    <location>
        <begin position="380"/>
        <end position="806"/>
    </location>
</feature>
<organism evidence="13 14">
    <name type="scientific">Parabacteroides goldsteinii CL02T12C30</name>
    <dbReference type="NCBI Taxonomy" id="999418"/>
    <lineage>
        <taxon>Bacteria</taxon>
        <taxon>Pseudomonadati</taxon>
        <taxon>Bacteroidota</taxon>
        <taxon>Bacteroidia</taxon>
        <taxon>Bacteroidales</taxon>
        <taxon>Tannerellaceae</taxon>
        <taxon>Parabacteroides</taxon>
    </lineage>
</organism>
<dbReference type="FunFam" id="2.170.130.10:FF:000008">
    <property type="entry name" value="SusC/RagA family TonB-linked outer membrane protein"/>
    <property type="match status" value="1"/>
</dbReference>
<dbReference type="OrthoDB" id="9768177at2"/>
<protein>
    <submittedName>
        <fullName evidence="13">SusC/RagA family TonB-linked outer membrane protein</fullName>
    </submittedName>
</protein>
<sequence length="1032" mass="112891">MNRKLAFSLLLGAFAVSSWAQQAVTVKGTVKDAENNPVIGATVVVKGTTIGTTTDIDGNYTINVTPGQVLEFSYVGMQQSSVTVGNKNVIDITMADGELLDEVVVIGYGTVKKSHLTGAVSSVSGKELQANVARTTASALQGRVPGVTVSANTGQPGSGMTINIRGVSSLQSTTPLYVIDGVYGDINMVDPSDIQSIEVLKDASAAAIYGSRAANGVVLITTKGGRKDMPTKVTVDAYTGIQMVAKKYDVMDGDQYRDFAKIYNINQSVSELTGWQGKGTDWQDELFEQANVSKVNLNVTGGSKTATFNVSGSYLKQDGIVKTTGYEAWNLRTKNTFSFFNNHVRVGNTFLMKFAKKDFDDISFSELLNVVPQQSVYDENNSVGHWGTTPSWAKAGGNPVGWAEAHDRQKHSIDLMLNGWAEVDLYLEGLKYKFNVGLNKYTNRNYTYIAPYYFSSAGQNLKTQLDESTGWQNEWLIENTINYDKVFGKHTINAVVGYSAQQNEWRGFGAGRDNLPEGLYVIDTGDSSTSTTSGSTWRESMVSMFARAMYSYDDRYMASLSIRRDGSSKFNDGHKWGNFPSGSIGWNIMNEDFFEDLKETFNEVKLRGSYGVLGNLNGIGRYAMQSAPYQGLNGVFGNQWQNNGAITGYEWATPGVTTWEKNKTLDIGLDLGLWNNKLTVSADYFIQKTEDMLLAIPQPGSFGLAGTPVTNAGNVENKGFEIALNHRNTVGEVYYHIGVNASFLSNELTKVNSTADEWTGYDPHAGGAVTYAKTGYPIGGFWVIKSKGIFQNQGEIDAVNKANGYTDGEGVYHGVQEKARPGDLIFEDVNGDGKIDVEDKQYAGSALPKVTLGLNLGFAWKGIDLNMFFDGQFGNKIYNALPYYNVKKEGVGNYLTMFKDSWRSDNTNTNIPRFYGASDDPAIAATDNNGTTWAYTDRWLENGDFFRLKTLELGYTLPKTWVTKAMLENVRIYTAMENLFTITGYSGYTPDLGVNTGDGATGSGTDNVMSRGCDDGRYPSARTISFGLQVTF</sequence>
<reference evidence="13 14" key="1">
    <citation type="submission" date="2012-02" db="EMBL/GenBank/DDBJ databases">
        <title>The Genome Sequence of Parabacteroides goldsteinii CL02T12C30.</title>
        <authorList>
            <consortium name="The Broad Institute Genome Sequencing Platform"/>
            <person name="Earl A."/>
            <person name="Ward D."/>
            <person name="Feldgarden M."/>
            <person name="Gevers D."/>
            <person name="Zitomersky N.L."/>
            <person name="Coyne M.J."/>
            <person name="Comstock L.E."/>
            <person name="Young S.K."/>
            <person name="Zeng Q."/>
            <person name="Gargeya S."/>
            <person name="Fitzgerald M."/>
            <person name="Haas B."/>
            <person name="Abouelleil A."/>
            <person name="Alvarado L."/>
            <person name="Arachchi H.M."/>
            <person name="Berlin A."/>
            <person name="Chapman S.B."/>
            <person name="Gearin G."/>
            <person name="Goldberg J."/>
            <person name="Griggs A."/>
            <person name="Gujja S."/>
            <person name="Hansen M."/>
            <person name="Heiman D."/>
            <person name="Howarth C."/>
            <person name="Larimer J."/>
            <person name="Lui A."/>
            <person name="MacDonald P.J.P."/>
            <person name="McCowen C."/>
            <person name="Montmayeur A."/>
            <person name="Murphy C."/>
            <person name="Neiman D."/>
            <person name="Pearson M."/>
            <person name="Priest M."/>
            <person name="Roberts A."/>
            <person name="Saif S."/>
            <person name="Shea T."/>
            <person name="Sisk P."/>
            <person name="Stolte C."/>
            <person name="Sykes S."/>
            <person name="Wortman J."/>
            <person name="Nusbaum C."/>
            <person name="Birren B."/>
        </authorList>
    </citation>
    <scope>NUCLEOTIDE SEQUENCE [LARGE SCALE GENOMIC DNA]</scope>
    <source>
        <strain evidence="13 14">CL02T12C30</strain>
    </source>
</reference>
<keyword evidence="10" id="KW-0732">Signal</keyword>
<dbReference type="PATRIC" id="fig|999418.3.peg.3150"/>
<evidence type="ECO:0000256" key="10">
    <source>
        <dbReference type="SAM" id="SignalP"/>
    </source>
</evidence>
<dbReference type="RefSeq" id="WP_007655546.1">
    <property type="nucleotide sequence ID" value="NZ_JH976473.1"/>
</dbReference>
<keyword evidence="5 9" id="KW-0798">TonB box</keyword>
<feature type="signal peptide" evidence="10">
    <location>
        <begin position="1"/>
        <end position="20"/>
    </location>
</feature>
<dbReference type="InterPro" id="IPR008969">
    <property type="entry name" value="CarboxyPept-like_regulatory"/>
</dbReference>
<dbReference type="InterPro" id="IPR039426">
    <property type="entry name" value="TonB-dep_rcpt-like"/>
</dbReference>
<comment type="subcellular location">
    <subcellularLocation>
        <location evidence="1 8">Cell outer membrane</location>
        <topology evidence="1 8">Multi-pass membrane protein</topology>
    </subcellularLocation>
</comment>
<dbReference type="AlphaFoldDB" id="K5YHB1"/>
<dbReference type="Pfam" id="PF07715">
    <property type="entry name" value="Plug"/>
    <property type="match status" value="1"/>
</dbReference>
<evidence type="ECO:0000256" key="4">
    <source>
        <dbReference type="ARBA" id="ARBA00022692"/>
    </source>
</evidence>
<evidence type="ECO:0000256" key="3">
    <source>
        <dbReference type="ARBA" id="ARBA00022452"/>
    </source>
</evidence>
<dbReference type="InterPro" id="IPR037066">
    <property type="entry name" value="Plug_dom_sf"/>
</dbReference>
<dbReference type="InterPro" id="IPR000531">
    <property type="entry name" value="Beta-barrel_TonB"/>
</dbReference>
<keyword evidence="6 8" id="KW-0472">Membrane</keyword>
<evidence type="ECO:0000256" key="9">
    <source>
        <dbReference type="RuleBase" id="RU003357"/>
    </source>
</evidence>
<evidence type="ECO:0000256" key="6">
    <source>
        <dbReference type="ARBA" id="ARBA00023136"/>
    </source>
</evidence>
<dbReference type="EMBL" id="AGZO01000021">
    <property type="protein sequence ID" value="EKN13027.1"/>
    <property type="molecule type" value="Genomic_DNA"/>
</dbReference>
<dbReference type="InterPro" id="IPR023997">
    <property type="entry name" value="TonB-dep_OMP_SusC/RagA_CS"/>
</dbReference>
<dbReference type="NCBIfam" id="TIGR04056">
    <property type="entry name" value="OMP_RagA_SusC"/>
    <property type="match status" value="1"/>
</dbReference>
<keyword evidence="3 8" id="KW-1134">Transmembrane beta strand</keyword>
<dbReference type="Gene3D" id="2.60.40.1120">
    <property type="entry name" value="Carboxypeptidase-like, regulatory domain"/>
    <property type="match status" value="1"/>
</dbReference>
<dbReference type="Proteomes" id="UP000006330">
    <property type="component" value="Unassembled WGS sequence"/>
</dbReference>
<evidence type="ECO:0000256" key="5">
    <source>
        <dbReference type="ARBA" id="ARBA00023077"/>
    </source>
</evidence>
<dbReference type="SUPFAM" id="SSF56935">
    <property type="entry name" value="Porins"/>
    <property type="match status" value="1"/>
</dbReference>
<comment type="similarity">
    <text evidence="8 9">Belongs to the TonB-dependent receptor family.</text>
</comment>
<feature type="chain" id="PRO_5003886860" evidence="10">
    <location>
        <begin position="21"/>
        <end position="1032"/>
    </location>
</feature>
<evidence type="ECO:0000256" key="1">
    <source>
        <dbReference type="ARBA" id="ARBA00004571"/>
    </source>
</evidence>
<evidence type="ECO:0000313" key="14">
    <source>
        <dbReference type="Proteomes" id="UP000006330"/>
    </source>
</evidence>
<dbReference type="HOGENOM" id="CLU_004317_0_2_10"/>
<evidence type="ECO:0000256" key="8">
    <source>
        <dbReference type="PROSITE-ProRule" id="PRU01360"/>
    </source>
</evidence>
<dbReference type="Gene3D" id="2.40.170.20">
    <property type="entry name" value="TonB-dependent receptor, beta-barrel domain"/>
    <property type="match status" value="1"/>
</dbReference>
<comment type="caution">
    <text evidence="13">The sequence shown here is derived from an EMBL/GenBank/DDBJ whole genome shotgun (WGS) entry which is preliminary data.</text>
</comment>
<keyword evidence="7 8" id="KW-0998">Cell outer membrane</keyword>
<dbReference type="Gene3D" id="2.170.130.10">
    <property type="entry name" value="TonB-dependent receptor, plug domain"/>
    <property type="match status" value="1"/>
</dbReference>
<dbReference type="GO" id="GO:0009279">
    <property type="term" value="C:cell outer membrane"/>
    <property type="evidence" value="ECO:0007669"/>
    <property type="project" value="UniProtKB-SubCell"/>
</dbReference>
<evidence type="ECO:0000256" key="2">
    <source>
        <dbReference type="ARBA" id="ARBA00022448"/>
    </source>
</evidence>
<gene>
    <name evidence="13" type="ORF">HMPREF1076_03091</name>
</gene>
<feature type="domain" description="TonB-dependent receptor plug" evidence="12">
    <location>
        <begin position="113"/>
        <end position="217"/>
    </location>
</feature>
<dbReference type="Pfam" id="PF00593">
    <property type="entry name" value="TonB_dep_Rec_b-barrel"/>
    <property type="match status" value="1"/>
</dbReference>
<dbReference type="InterPro" id="IPR012910">
    <property type="entry name" value="Plug_dom"/>
</dbReference>
<dbReference type="PROSITE" id="PS52016">
    <property type="entry name" value="TONB_DEPENDENT_REC_3"/>
    <property type="match status" value="1"/>
</dbReference>
<dbReference type="InterPro" id="IPR023996">
    <property type="entry name" value="TonB-dep_OMP_SusC/RagA"/>
</dbReference>
<keyword evidence="4 8" id="KW-0812">Transmembrane</keyword>
<dbReference type="NCBIfam" id="TIGR04057">
    <property type="entry name" value="SusC_RagA_signa"/>
    <property type="match status" value="1"/>
</dbReference>
<dbReference type="SUPFAM" id="SSF49464">
    <property type="entry name" value="Carboxypeptidase regulatory domain-like"/>
    <property type="match status" value="1"/>
</dbReference>
<name>K5YHB1_9BACT</name>
<evidence type="ECO:0000256" key="7">
    <source>
        <dbReference type="ARBA" id="ARBA00023237"/>
    </source>
</evidence>
<evidence type="ECO:0000259" key="12">
    <source>
        <dbReference type="Pfam" id="PF07715"/>
    </source>
</evidence>
<dbReference type="InterPro" id="IPR036942">
    <property type="entry name" value="Beta-barrel_TonB_sf"/>
</dbReference>
<evidence type="ECO:0000259" key="11">
    <source>
        <dbReference type="Pfam" id="PF00593"/>
    </source>
</evidence>
<dbReference type="Pfam" id="PF13715">
    <property type="entry name" value="CarbopepD_reg_2"/>
    <property type="match status" value="1"/>
</dbReference>
<accession>K5YHB1</accession>
<keyword evidence="2 8" id="KW-0813">Transport</keyword>
<dbReference type="FunFam" id="2.60.40.1120:FF:000003">
    <property type="entry name" value="Outer membrane protein Omp121"/>
    <property type="match status" value="1"/>
</dbReference>